<evidence type="ECO:0000313" key="8">
    <source>
        <dbReference type="EMBL" id="MQM29260.1"/>
    </source>
</evidence>
<dbReference type="Gene3D" id="3.50.30.10">
    <property type="entry name" value="Phosphohistidine domain"/>
    <property type="match status" value="1"/>
</dbReference>
<dbReference type="InterPro" id="IPR008279">
    <property type="entry name" value="PEP-util_enz_mobile_dom"/>
</dbReference>
<dbReference type="InterPro" id="IPR050499">
    <property type="entry name" value="PEP-utilizing_PTS_enzyme"/>
</dbReference>
<evidence type="ECO:0000256" key="5">
    <source>
        <dbReference type="SAM" id="MobiDB-lite"/>
    </source>
</evidence>
<dbReference type="InterPro" id="IPR036637">
    <property type="entry name" value="Phosphohistidine_dom_sf"/>
</dbReference>
<dbReference type="SUPFAM" id="SSF47831">
    <property type="entry name" value="Enzyme I of the PEP:sugar phosphotransferase system HPr-binding (sub)domain"/>
    <property type="match status" value="1"/>
</dbReference>
<dbReference type="PANTHER" id="PTHR46244:SF3">
    <property type="entry name" value="PHOSPHOENOLPYRUVATE-PROTEIN PHOSPHOTRANSFERASE"/>
    <property type="match status" value="1"/>
</dbReference>
<feature type="compositionally biased region" description="Basic and acidic residues" evidence="5">
    <location>
        <begin position="236"/>
        <end position="250"/>
    </location>
</feature>
<comment type="similarity">
    <text evidence="1">Belongs to the PEP-utilizing enzyme family.</text>
</comment>
<dbReference type="Pfam" id="PF05524">
    <property type="entry name" value="PEP-utilisers_N"/>
    <property type="match status" value="1"/>
</dbReference>
<dbReference type="InterPro" id="IPR008731">
    <property type="entry name" value="PTS_EIN"/>
</dbReference>
<evidence type="ECO:0000256" key="2">
    <source>
        <dbReference type="ARBA" id="ARBA00016544"/>
    </source>
</evidence>
<evidence type="ECO:0000259" key="6">
    <source>
        <dbReference type="Pfam" id="PF00391"/>
    </source>
</evidence>
<dbReference type="Gene3D" id="1.10.274.10">
    <property type="entry name" value="PtsI, HPr-binding domain"/>
    <property type="match status" value="1"/>
</dbReference>
<dbReference type="SUPFAM" id="SSF52009">
    <property type="entry name" value="Phosphohistidine domain"/>
    <property type="match status" value="1"/>
</dbReference>
<evidence type="ECO:0000256" key="4">
    <source>
        <dbReference type="ARBA" id="ARBA00033235"/>
    </source>
</evidence>
<proteinExistence type="inferred from homology"/>
<comment type="caution">
    <text evidence="8">The sequence shown here is derived from an EMBL/GenBank/DDBJ whole genome shotgun (WGS) entry which is preliminary data.</text>
</comment>
<accession>A0A6A7RPX7</accession>
<sequence length="263" mass="28703">MNTAKQDQHMNNSDNPTLAAAMILGQVASTGLARGPAMLCDCARRSTAIPRREVSEAEARMEMDRFDAAVVAAEGELLAIQDRVRRTLGEDEAEVFEVQILLMRDVELRDAVRALCFDKRMNVEAAVDEAIKQLSVLFASLEDAYFRERASDLHDVGRRLLDQLAQGGQPISPALPDGCVVVTSDLLVSVVAQLEGRSVGALIVEKGGLTTHATILARSLGIPMLVHVANACERLRTDSQRRPGDRRRPGWTDFPESRSGGSR</sequence>
<dbReference type="PANTHER" id="PTHR46244">
    <property type="entry name" value="PHOSPHOENOLPYRUVATE-PROTEIN PHOSPHOTRANSFERASE"/>
    <property type="match status" value="1"/>
</dbReference>
<dbReference type="EMBL" id="PDHS01000029">
    <property type="protein sequence ID" value="MQM29260.1"/>
    <property type="molecule type" value="Genomic_DNA"/>
</dbReference>
<dbReference type="InterPro" id="IPR018274">
    <property type="entry name" value="PEP_util_AS"/>
</dbReference>
<gene>
    <name evidence="8" type="ORF">CRU78_01380</name>
</gene>
<keyword evidence="3" id="KW-0808">Transferase</keyword>
<dbReference type="AlphaFoldDB" id="A0A6A7RPX7"/>
<protein>
    <recommendedName>
        <fullName evidence="2">Phosphoenolpyruvate-protein phosphotransferase</fullName>
    </recommendedName>
    <alternativeName>
        <fullName evidence="4">Phosphotransferase system, enzyme I</fullName>
    </alternativeName>
</protein>
<dbReference type="GO" id="GO:0009401">
    <property type="term" value="P:phosphoenolpyruvate-dependent sugar phosphotransferase system"/>
    <property type="evidence" value="ECO:0007669"/>
    <property type="project" value="InterPro"/>
</dbReference>
<evidence type="ECO:0000313" key="9">
    <source>
        <dbReference type="Proteomes" id="UP000342300"/>
    </source>
</evidence>
<reference evidence="8 9" key="1">
    <citation type="submission" date="2017-09" db="EMBL/GenBank/DDBJ databases">
        <title>Metagenomic Analysis Reveals Denitrifying Candidatus Accumulibacter and Flanking Population as a Source of N2O.</title>
        <authorList>
            <person name="Gao H."/>
            <person name="Mao Y."/>
            <person name="Zhao X."/>
            <person name="Liu W.-T."/>
            <person name="Zhang T."/>
            <person name="Wells G."/>
        </authorList>
    </citation>
    <scope>NUCLEOTIDE SEQUENCE [LARGE SCALE GENOMIC DNA]</scope>
    <source>
        <strain evidence="8">CANDO_2_IC</strain>
    </source>
</reference>
<dbReference type="InterPro" id="IPR036618">
    <property type="entry name" value="PtsI_HPr-bd_sf"/>
</dbReference>
<evidence type="ECO:0000256" key="3">
    <source>
        <dbReference type="ARBA" id="ARBA00022679"/>
    </source>
</evidence>
<name>A0A6A7RPX7_9PROT</name>
<evidence type="ECO:0000259" key="7">
    <source>
        <dbReference type="Pfam" id="PF05524"/>
    </source>
</evidence>
<feature type="region of interest" description="Disordered" evidence="5">
    <location>
        <begin position="236"/>
        <end position="263"/>
    </location>
</feature>
<evidence type="ECO:0000256" key="1">
    <source>
        <dbReference type="ARBA" id="ARBA00007837"/>
    </source>
</evidence>
<dbReference type="PROSITE" id="PS00370">
    <property type="entry name" value="PEP_ENZYMES_PHOS_SITE"/>
    <property type="match status" value="1"/>
</dbReference>
<dbReference type="GO" id="GO:0016772">
    <property type="term" value="F:transferase activity, transferring phosphorus-containing groups"/>
    <property type="evidence" value="ECO:0007669"/>
    <property type="project" value="InterPro"/>
</dbReference>
<dbReference type="Proteomes" id="UP000342300">
    <property type="component" value="Unassembled WGS sequence"/>
</dbReference>
<feature type="domain" description="PEP-utilising enzyme mobile" evidence="6">
    <location>
        <begin position="175"/>
        <end position="238"/>
    </location>
</feature>
<organism evidence="8 9">
    <name type="scientific">Candidatus Accumulibacter phosphatis</name>
    <dbReference type="NCBI Taxonomy" id="327160"/>
    <lineage>
        <taxon>Bacteria</taxon>
        <taxon>Pseudomonadati</taxon>
        <taxon>Pseudomonadota</taxon>
        <taxon>Betaproteobacteria</taxon>
        <taxon>Candidatus Accumulibacter</taxon>
    </lineage>
</organism>
<dbReference type="Pfam" id="PF00391">
    <property type="entry name" value="PEP-utilizers"/>
    <property type="match status" value="1"/>
</dbReference>
<feature type="domain" description="Phosphotransferase system enzyme I N-terminal" evidence="7">
    <location>
        <begin position="25"/>
        <end position="149"/>
    </location>
</feature>